<evidence type="ECO:0000256" key="1">
    <source>
        <dbReference type="ARBA" id="ARBA00004123"/>
    </source>
</evidence>
<dbReference type="AlphaFoldDB" id="A7RJ43"/>
<dbReference type="GO" id="GO:0005737">
    <property type="term" value="C:cytoplasm"/>
    <property type="evidence" value="ECO:0007669"/>
    <property type="project" value="UniProtKB-SubCell"/>
</dbReference>
<dbReference type="PANTHER" id="PTHR13539:SF3">
    <property type="entry name" value="CALMODULIN-LYSINE N-METHYLTRANSFERASE"/>
    <property type="match status" value="1"/>
</dbReference>
<dbReference type="InterPro" id="IPR019410">
    <property type="entry name" value="Methyltransf_16"/>
</dbReference>
<sequence>MLLVERNQLIRRHRTRTKKQTVNLQELIGFNNTGNICIWPAEEVLAYYVLHHYSEFEGKRVCELGAGMTALAGVMLASSCDVTEMLLTDGNLESVQNIDHIIEKNIECFGSTKVHSRKLIWGDDTVSCDMRNKYDVVIAADCFFHVESHESLLKTLDALLVEEGRAVMMAPCRSQTLQQFCSRASPMFDVQIIRNYDHKITEKHLKVSSSNIEDYDEDLHYPVLVILSRKKLKPDG</sequence>
<dbReference type="OMA" id="CFLGIWP"/>
<dbReference type="InterPro" id="IPR025800">
    <property type="entry name" value="CaM-Lys-N-MeTrfase"/>
</dbReference>
<proteinExistence type="predicted"/>
<dbReference type="GO" id="GO:0005634">
    <property type="term" value="C:nucleus"/>
    <property type="evidence" value="ECO:0007669"/>
    <property type="project" value="UniProtKB-SubCell"/>
</dbReference>
<dbReference type="Pfam" id="PF10294">
    <property type="entry name" value="Methyltransf_16"/>
    <property type="match status" value="1"/>
</dbReference>
<evidence type="ECO:0000313" key="10">
    <source>
        <dbReference type="Proteomes" id="UP000001593"/>
    </source>
</evidence>
<dbReference type="PhylomeDB" id="A7RJ43"/>
<dbReference type="OrthoDB" id="413520at2759"/>
<evidence type="ECO:0000256" key="8">
    <source>
        <dbReference type="ARBA" id="ARBA00023242"/>
    </source>
</evidence>
<protein>
    <recommendedName>
        <fullName evidence="4">Calmodulin-lysine N-methyltransferase</fullName>
        <ecNumber evidence="3">2.1.1.60</ecNumber>
    </recommendedName>
</protein>
<accession>A7RJ43</accession>
<dbReference type="EC" id="2.1.1.60" evidence="3"/>
<evidence type="ECO:0000256" key="3">
    <source>
        <dbReference type="ARBA" id="ARBA00011914"/>
    </source>
</evidence>
<keyword evidence="10" id="KW-1185">Reference proteome</keyword>
<dbReference type="HOGENOM" id="CLU_057006_3_1_1"/>
<evidence type="ECO:0000256" key="2">
    <source>
        <dbReference type="ARBA" id="ARBA00004496"/>
    </source>
</evidence>
<dbReference type="KEGG" id="nve:5520757"/>
<dbReference type="InterPro" id="IPR029063">
    <property type="entry name" value="SAM-dependent_MTases_sf"/>
</dbReference>
<dbReference type="eggNOG" id="KOG3201">
    <property type="taxonomic scope" value="Eukaryota"/>
</dbReference>
<dbReference type="InParanoid" id="A7RJ43"/>
<dbReference type="EMBL" id="DS469513">
    <property type="protein sequence ID" value="EDO48617.1"/>
    <property type="molecule type" value="Genomic_DNA"/>
</dbReference>
<evidence type="ECO:0000313" key="9">
    <source>
        <dbReference type="EMBL" id="EDO48617.1"/>
    </source>
</evidence>
<comment type="subcellular location">
    <subcellularLocation>
        <location evidence="2">Cytoplasm</location>
    </subcellularLocation>
    <subcellularLocation>
        <location evidence="1">Nucleus</location>
    </subcellularLocation>
</comment>
<keyword evidence="7" id="KW-0808">Transferase</keyword>
<name>A7RJ43_NEMVE</name>
<evidence type="ECO:0000256" key="7">
    <source>
        <dbReference type="ARBA" id="ARBA00022679"/>
    </source>
</evidence>
<evidence type="ECO:0000256" key="6">
    <source>
        <dbReference type="ARBA" id="ARBA00022603"/>
    </source>
</evidence>
<dbReference type="GO" id="GO:0032259">
    <property type="term" value="P:methylation"/>
    <property type="evidence" value="ECO:0007669"/>
    <property type="project" value="UniProtKB-KW"/>
</dbReference>
<gene>
    <name evidence="9" type="ORF">NEMVEDRAFT_v1g231884</name>
</gene>
<keyword evidence="5" id="KW-0963">Cytoplasm</keyword>
<reference evidence="9 10" key="1">
    <citation type="journal article" date="2007" name="Science">
        <title>Sea anemone genome reveals ancestral eumetazoan gene repertoire and genomic organization.</title>
        <authorList>
            <person name="Putnam N.H."/>
            <person name="Srivastava M."/>
            <person name="Hellsten U."/>
            <person name="Dirks B."/>
            <person name="Chapman J."/>
            <person name="Salamov A."/>
            <person name="Terry A."/>
            <person name="Shapiro H."/>
            <person name="Lindquist E."/>
            <person name="Kapitonov V.V."/>
            <person name="Jurka J."/>
            <person name="Genikhovich G."/>
            <person name="Grigoriev I.V."/>
            <person name="Lucas S.M."/>
            <person name="Steele R.E."/>
            <person name="Finnerty J.R."/>
            <person name="Technau U."/>
            <person name="Martindale M.Q."/>
            <person name="Rokhsar D.S."/>
        </authorList>
    </citation>
    <scope>NUCLEOTIDE SEQUENCE [LARGE SCALE GENOMIC DNA]</scope>
    <source>
        <strain evidence="10">CH2 X CH6</strain>
    </source>
</reference>
<dbReference type="Gene3D" id="3.40.50.150">
    <property type="entry name" value="Vaccinia Virus protein VP39"/>
    <property type="match status" value="1"/>
</dbReference>
<keyword evidence="6" id="KW-0489">Methyltransferase</keyword>
<dbReference type="Proteomes" id="UP000001593">
    <property type="component" value="Unassembled WGS sequence"/>
</dbReference>
<evidence type="ECO:0000256" key="5">
    <source>
        <dbReference type="ARBA" id="ARBA00022490"/>
    </source>
</evidence>
<dbReference type="GO" id="GO:0018025">
    <property type="term" value="F:calmodulin-lysine N-methyltransferase activity"/>
    <property type="evidence" value="ECO:0000318"/>
    <property type="project" value="GO_Central"/>
</dbReference>
<evidence type="ECO:0000256" key="4">
    <source>
        <dbReference type="ARBA" id="ARBA00020594"/>
    </source>
</evidence>
<keyword evidence="8" id="KW-0539">Nucleus</keyword>
<dbReference type="SUPFAM" id="SSF53335">
    <property type="entry name" value="S-adenosyl-L-methionine-dependent methyltransferases"/>
    <property type="match status" value="1"/>
</dbReference>
<dbReference type="STRING" id="45351.A7RJ43"/>
<dbReference type="PANTHER" id="PTHR13539">
    <property type="entry name" value="CALMODULIN-LYSINE N-METHYLTRANSFERASE"/>
    <property type="match status" value="1"/>
</dbReference>
<organism evidence="9 10">
    <name type="scientific">Nematostella vectensis</name>
    <name type="common">Starlet sea anemone</name>
    <dbReference type="NCBI Taxonomy" id="45351"/>
    <lineage>
        <taxon>Eukaryota</taxon>
        <taxon>Metazoa</taxon>
        <taxon>Cnidaria</taxon>
        <taxon>Anthozoa</taxon>
        <taxon>Hexacorallia</taxon>
        <taxon>Actiniaria</taxon>
        <taxon>Edwardsiidae</taxon>
        <taxon>Nematostella</taxon>
    </lineage>
</organism>